<dbReference type="SUPFAM" id="SSF75304">
    <property type="entry name" value="Amidase signature (AS) enzymes"/>
    <property type="match status" value="1"/>
</dbReference>
<dbReference type="KEGG" id="nta:107762431"/>
<organism evidence="2">
    <name type="scientific">Nicotiana tabacum</name>
    <name type="common">Common tobacco</name>
    <dbReference type="NCBI Taxonomy" id="4097"/>
    <lineage>
        <taxon>Eukaryota</taxon>
        <taxon>Viridiplantae</taxon>
        <taxon>Streptophyta</taxon>
        <taxon>Embryophyta</taxon>
        <taxon>Tracheophyta</taxon>
        <taxon>Spermatophyta</taxon>
        <taxon>Magnoliopsida</taxon>
        <taxon>eudicotyledons</taxon>
        <taxon>Gunneridae</taxon>
        <taxon>Pentapetalae</taxon>
        <taxon>asterids</taxon>
        <taxon>lamiids</taxon>
        <taxon>Solanales</taxon>
        <taxon>Solanaceae</taxon>
        <taxon>Nicotianoideae</taxon>
        <taxon>Nicotianeae</taxon>
        <taxon>Nicotiana</taxon>
    </lineage>
</organism>
<sequence>MTAPEIPESALEVGETNLQVVASLMQFAITANILGLPAISVPIGYDKQGLPIGLQLIGRPWCEATILRLASVIEEFSAEYRKKPMEFYDILKVK</sequence>
<dbReference type="Pfam" id="PF01425">
    <property type="entry name" value="Amidase"/>
    <property type="match status" value="1"/>
</dbReference>
<dbReference type="PANTHER" id="PTHR11895:SF157">
    <property type="entry name" value="FATTY ACID AMIDE HYDROLASE-LIKE"/>
    <property type="match status" value="1"/>
</dbReference>
<reference evidence="2" key="1">
    <citation type="submission" date="2025-08" db="UniProtKB">
        <authorList>
            <consortium name="RefSeq"/>
        </authorList>
    </citation>
    <scope>IDENTIFICATION</scope>
</reference>
<proteinExistence type="predicted"/>
<dbReference type="InterPro" id="IPR023631">
    <property type="entry name" value="Amidase_dom"/>
</dbReference>
<dbReference type="STRING" id="4097.A0A1S3X8D1"/>
<dbReference type="SMR" id="A0A1S3X8D1"/>
<evidence type="ECO:0000259" key="1">
    <source>
        <dbReference type="Pfam" id="PF01425"/>
    </source>
</evidence>
<accession>A0A1S3X8D1</accession>
<dbReference type="PANTHER" id="PTHR11895">
    <property type="entry name" value="TRANSAMIDASE"/>
    <property type="match status" value="1"/>
</dbReference>
<protein>
    <submittedName>
        <fullName evidence="2">Fatty acid amide hydrolase-like</fullName>
    </submittedName>
</protein>
<dbReference type="AlphaFoldDB" id="A0A1S3X8D1"/>
<dbReference type="OrthoDB" id="421993at2759"/>
<dbReference type="InterPro" id="IPR000120">
    <property type="entry name" value="Amidase"/>
</dbReference>
<dbReference type="GO" id="GO:0003824">
    <property type="term" value="F:catalytic activity"/>
    <property type="evidence" value="ECO:0007669"/>
    <property type="project" value="InterPro"/>
</dbReference>
<gene>
    <name evidence="2" type="primary">LOC107762431</name>
</gene>
<dbReference type="InterPro" id="IPR036928">
    <property type="entry name" value="AS_sf"/>
</dbReference>
<dbReference type="OMA" id="PHENWID"/>
<dbReference type="Gene3D" id="3.90.1300.10">
    <property type="entry name" value="Amidase signature (AS) domain"/>
    <property type="match status" value="1"/>
</dbReference>
<dbReference type="PaxDb" id="4097-A0A1S3X8D1"/>
<evidence type="ECO:0000313" key="2">
    <source>
        <dbReference type="RefSeq" id="XP_016436275.1"/>
    </source>
</evidence>
<feature type="domain" description="Amidase" evidence="1">
    <location>
        <begin position="7"/>
        <end position="67"/>
    </location>
</feature>
<dbReference type="RefSeq" id="XP_016436275.1">
    <property type="nucleotide sequence ID" value="XM_016580789.1"/>
</dbReference>
<name>A0A1S3X8D1_TOBAC</name>